<evidence type="ECO:0008006" key="4">
    <source>
        <dbReference type="Google" id="ProtNLM"/>
    </source>
</evidence>
<accession>A0AAV9UAB1</accession>
<comment type="caution">
    <text evidence="2">The sequence shown here is derived from an EMBL/GenBank/DDBJ whole genome shotgun (WGS) entry which is preliminary data.</text>
</comment>
<dbReference type="SUPFAM" id="SSF50969">
    <property type="entry name" value="YVTN repeat-like/Quinoprotein amine dehydrogenase"/>
    <property type="match status" value="1"/>
</dbReference>
<dbReference type="EMBL" id="JAVHNS010000013">
    <property type="protein sequence ID" value="KAK6337274.1"/>
    <property type="molecule type" value="Genomic_DNA"/>
</dbReference>
<evidence type="ECO:0000313" key="2">
    <source>
        <dbReference type="EMBL" id="KAK6337274.1"/>
    </source>
</evidence>
<keyword evidence="3" id="KW-1185">Reference proteome</keyword>
<keyword evidence="1" id="KW-0732">Signal</keyword>
<dbReference type="InterPro" id="IPR015943">
    <property type="entry name" value="WD40/YVTN_repeat-like_dom_sf"/>
</dbReference>
<dbReference type="InterPro" id="IPR011044">
    <property type="entry name" value="Quino_amine_DH_bsu"/>
</dbReference>
<protein>
    <recommendedName>
        <fullName evidence="4">3-carboxymuconate cyclase</fullName>
    </recommendedName>
</protein>
<organism evidence="2 3">
    <name type="scientific">Orbilia blumenaviensis</name>
    <dbReference type="NCBI Taxonomy" id="1796055"/>
    <lineage>
        <taxon>Eukaryota</taxon>
        <taxon>Fungi</taxon>
        <taxon>Dikarya</taxon>
        <taxon>Ascomycota</taxon>
        <taxon>Pezizomycotina</taxon>
        <taxon>Orbiliomycetes</taxon>
        <taxon>Orbiliales</taxon>
        <taxon>Orbiliaceae</taxon>
        <taxon>Orbilia</taxon>
    </lineage>
</organism>
<evidence type="ECO:0000313" key="3">
    <source>
        <dbReference type="Proteomes" id="UP001373714"/>
    </source>
</evidence>
<gene>
    <name evidence="2" type="ORF">TWF730_002680</name>
</gene>
<reference evidence="2 3" key="1">
    <citation type="submission" date="2019-10" db="EMBL/GenBank/DDBJ databases">
        <authorList>
            <person name="Palmer J.M."/>
        </authorList>
    </citation>
    <scope>NUCLEOTIDE SEQUENCE [LARGE SCALE GENOMIC DNA]</scope>
    <source>
        <strain evidence="2 3">TWF730</strain>
    </source>
</reference>
<dbReference type="Proteomes" id="UP001373714">
    <property type="component" value="Unassembled WGS sequence"/>
</dbReference>
<evidence type="ECO:0000256" key="1">
    <source>
        <dbReference type="SAM" id="SignalP"/>
    </source>
</evidence>
<name>A0AAV9UAB1_9PEZI</name>
<feature type="signal peptide" evidence="1">
    <location>
        <begin position="1"/>
        <end position="20"/>
    </location>
</feature>
<dbReference type="AlphaFoldDB" id="A0AAV9UAB1"/>
<sequence>MRSFISIVVAAFSLTPYALAAPNGSRAGQCPPGRPARALYFQTNMRSGNSIVAVPIMSNGAVDTNKYSTHATGGNGSAGMEAMNVTAGPDPLFSQDSVIVKDNMLFAVNAGSNTLTMFNINPRHPTCLTMVGEPASTMGDFPVAVAYSRKLKMACVLNSGASDGVACYSVSARTGLRPLDKSARKLNIGQSTPPVGPTGTVSDIFFTPDSKSLIVIVKGNPPTGVAGFVAVYPVQNGKISTTPVKSNPTGSVALFGSSMISNTEIIATDAGFGTMKLKLNPKTHVVDAEVKTTIAGQAATCWTAYSPKTESVYVTDIKMNRIEEINACTGKVVSALDFTNGNVGNIDDIVGGDFLYTLSPSNGKVDIAVVSLACGQGKMKELGTFSIRNGPDQFSQGLAVL</sequence>
<feature type="chain" id="PRO_5043821708" description="3-carboxymuconate cyclase" evidence="1">
    <location>
        <begin position="21"/>
        <end position="401"/>
    </location>
</feature>
<dbReference type="Gene3D" id="2.130.10.10">
    <property type="entry name" value="YVTN repeat-like/Quinoprotein amine dehydrogenase"/>
    <property type="match status" value="1"/>
</dbReference>
<proteinExistence type="predicted"/>